<dbReference type="EMBL" id="JACBZD010000001">
    <property type="protein sequence ID" value="NYI04045.1"/>
    <property type="molecule type" value="Genomic_DNA"/>
</dbReference>
<dbReference type="Proteomes" id="UP000567795">
    <property type="component" value="Unassembled WGS sequence"/>
</dbReference>
<protein>
    <submittedName>
        <fullName evidence="2">Uncharacterized protein</fullName>
    </submittedName>
</protein>
<feature type="transmembrane region" description="Helical" evidence="1">
    <location>
        <begin position="20"/>
        <end position="45"/>
    </location>
</feature>
<evidence type="ECO:0000313" key="2">
    <source>
        <dbReference type="EMBL" id="NYI04045.1"/>
    </source>
</evidence>
<reference evidence="2 3" key="1">
    <citation type="submission" date="2020-07" db="EMBL/GenBank/DDBJ databases">
        <title>Sequencing the genomes of 1000 actinobacteria strains.</title>
        <authorList>
            <person name="Klenk H.-P."/>
        </authorList>
    </citation>
    <scope>NUCLEOTIDE SEQUENCE [LARGE SCALE GENOMIC DNA]</scope>
    <source>
        <strain evidence="2 3">DSM 42178</strain>
    </source>
</reference>
<name>A0A852ZQL4_9ACTN</name>
<comment type="caution">
    <text evidence="2">The sequence shown here is derived from an EMBL/GenBank/DDBJ whole genome shotgun (WGS) entry which is preliminary data.</text>
</comment>
<sequence>MTGPLAQRQLAERQLARLAVLARVLGAGGVLTAFVMATVFGWLLLGDGEAEAAPADLCRLVEAEDLRRIVPQGVESSRTDPWNAVESRAYCEVLSPGTPDGSGEGPRATLYLGLTRHGDTRTGDGWGEAREAFTWSREYAAGDRGAPEDLPGVGEAAFVEVAEESGGAAGGRWVTAEVTVLLGRDLLTVDYSATPTDPARARAVAVAVAERVLGRL</sequence>
<proteinExistence type="predicted"/>
<gene>
    <name evidence="2" type="ORF">FHU37_000988</name>
</gene>
<keyword evidence="1" id="KW-1133">Transmembrane helix</keyword>
<dbReference type="AlphaFoldDB" id="A0A852ZQL4"/>
<keyword evidence="1" id="KW-0812">Transmembrane</keyword>
<evidence type="ECO:0000313" key="3">
    <source>
        <dbReference type="Proteomes" id="UP000567795"/>
    </source>
</evidence>
<organism evidence="2 3">
    <name type="scientific">Allostreptomyces psammosilenae</name>
    <dbReference type="NCBI Taxonomy" id="1892865"/>
    <lineage>
        <taxon>Bacteria</taxon>
        <taxon>Bacillati</taxon>
        <taxon>Actinomycetota</taxon>
        <taxon>Actinomycetes</taxon>
        <taxon>Kitasatosporales</taxon>
        <taxon>Streptomycetaceae</taxon>
        <taxon>Allostreptomyces</taxon>
    </lineage>
</organism>
<keyword evidence="3" id="KW-1185">Reference proteome</keyword>
<dbReference type="RefSeq" id="WP_179813012.1">
    <property type="nucleotide sequence ID" value="NZ_JACBZD010000001.1"/>
</dbReference>
<keyword evidence="1" id="KW-0472">Membrane</keyword>
<accession>A0A852ZQL4</accession>
<evidence type="ECO:0000256" key="1">
    <source>
        <dbReference type="SAM" id="Phobius"/>
    </source>
</evidence>